<feature type="signal peptide" evidence="9">
    <location>
        <begin position="1"/>
        <end position="24"/>
    </location>
</feature>
<dbReference type="SUPFAM" id="SSF52833">
    <property type="entry name" value="Thioredoxin-like"/>
    <property type="match status" value="1"/>
</dbReference>
<dbReference type="OMA" id="ECESFAE"/>
<dbReference type="GO" id="GO:0015036">
    <property type="term" value="F:disulfide oxidoreductase activity"/>
    <property type="evidence" value="ECO:0007669"/>
    <property type="project" value="TreeGrafter"/>
</dbReference>
<reference evidence="11" key="3">
    <citation type="submission" date="2025-09" db="UniProtKB">
        <authorList>
            <consortium name="Ensembl"/>
        </authorList>
    </citation>
    <scope>IDENTIFICATION</scope>
</reference>
<dbReference type="InterPro" id="IPR052454">
    <property type="entry name" value="TMX_domain-containing"/>
</dbReference>
<evidence type="ECO:0000256" key="3">
    <source>
        <dbReference type="ARBA" id="ARBA00022729"/>
    </source>
</evidence>
<dbReference type="GO" id="GO:0005789">
    <property type="term" value="C:endoplasmic reticulum membrane"/>
    <property type="evidence" value="ECO:0007669"/>
    <property type="project" value="UniProtKB-SubCell"/>
</dbReference>
<evidence type="ECO:0000256" key="8">
    <source>
        <dbReference type="ARBA" id="ARBA00023284"/>
    </source>
</evidence>
<dbReference type="Gene3D" id="3.40.30.10">
    <property type="entry name" value="Glutaredoxin"/>
    <property type="match status" value="1"/>
</dbReference>
<evidence type="ECO:0000256" key="5">
    <source>
        <dbReference type="ARBA" id="ARBA00022982"/>
    </source>
</evidence>
<evidence type="ECO:0000313" key="11">
    <source>
        <dbReference type="Ensembl" id="ENSRBIP00000030976.1"/>
    </source>
</evidence>
<protein>
    <recommendedName>
        <fullName evidence="10">Thioredoxin domain-containing protein</fullName>
    </recommendedName>
</protein>
<keyword evidence="5" id="KW-0249">Electron transport</keyword>
<dbReference type="Proteomes" id="UP000233180">
    <property type="component" value="Unassembled WGS sequence"/>
</dbReference>
<name>A0A2K6M5C9_RHIBE</name>
<keyword evidence="12" id="KW-1185">Reference proteome</keyword>
<evidence type="ECO:0000313" key="12">
    <source>
        <dbReference type="Proteomes" id="UP000233180"/>
    </source>
</evidence>
<dbReference type="GeneTree" id="ENSGT00940000170592"/>
<sequence>MAPSRSLVVPLAVLVLLLWGQSNIRIITDENWTELLEGGWMTEFYAPWCPACQNLQPFAEWGEYLRLML</sequence>
<dbReference type="Pfam" id="PF00085">
    <property type="entry name" value="Thioredoxin"/>
    <property type="match status" value="1"/>
</dbReference>
<dbReference type="PANTHER" id="PTHR46107">
    <property type="entry name" value="DUMPY: SHORTER THAN WILD-TYPE"/>
    <property type="match status" value="1"/>
</dbReference>
<dbReference type="Ensembl" id="ENSRBIT00000054941.1">
    <property type="protein sequence ID" value="ENSRBIP00000030976.1"/>
    <property type="gene ID" value="ENSRBIG00000039338.1"/>
</dbReference>
<evidence type="ECO:0000259" key="10">
    <source>
        <dbReference type="Pfam" id="PF00085"/>
    </source>
</evidence>
<keyword evidence="7" id="KW-1015">Disulfide bond</keyword>
<dbReference type="AlphaFoldDB" id="A0A2K6M5C9"/>
<keyword evidence="6" id="KW-0472">Membrane</keyword>
<accession>A0A2K6M5C9</accession>
<keyword evidence="2" id="KW-0813">Transport</keyword>
<evidence type="ECO:0000256" key="1">
    <source>
        <dbReference type="ARBA" id="ARBA00004389"/>
    </source>
</evidence>
<keyword evidence="6" id="KW-1133">Transmembrane helix</keyword>
<evidence type="ECO:0000256" key="6">
    <source>
        <dbReference type="ARBA" id="ARBA00022989"/>
    </source>
</evidence>
<reference evidence="11 12" key="1">
    <citation type="submission" date="2016-06" db="EMBL/GenBank/DDBJ databases">
        <title>Genome of Rhinopithecus bieti.</title>
        <authorList>
            <person name="Wu"/>
            <person name="C.-I. and Zhang"/>
            <person name="Y."/>
        </authorList>
    </citation>
    <scope>NUCLEOTIDE SEQUENCE</scope>
</reference>
<evidence type="ECO:0000256" key="9">
    <source>
        <dbReference type="SAM" id="SignalP"/>
    </source>
</evidence>
<keyword evidence="8" id="KW-0676">Redox-active center</keyword>
<dbReference type="STRING" id="61621.ENSRBIP00000030976"/>
<evidence type="ECO:0000256" key="2">
    <source>
        <dbReference type="ARBA" id="ARBA00022448"/>
    </source>
</evidence>
<keyword evidence="6" id="KW-0812">Transmembrane</keyword>
<feature type="chain" id="PRO_5014386934" description="Thioredoxin domain-containing protein" evidence="9">
    <location>
        <begin position="25"/>
        <end position="69"/>
    </location>
</feature>
<dbReference type="PANTHER" id="PTHR46107:SF4">
    <property type="entry name" value="THIOREDOXIN DOMAIN-CONTAINING PROTEIN"/>
    <property type="match status" value="1"/>
</dbReference>
<keyword evidence="3 9" id="KW-0732">Signal</keyword>
<reference evidence="11" key="2">
    <citation type="submission" date="2025-08" db="UniProtKB">
        <authorList>
            <consortium name="Ensembl"/>
        </authorList>
    </citation>
    <scope>IDENTIFICATION</scope>
</reference>
<dbReference type="InterPro" id="IPR013766">
    <property type="entry name" value="Thioredoxin_domain"/>
</dbReference>
<proteinExistence type="predicted"/>
<keyword evidence="4" id="KW-0256">Endoplasmic reticulum</keyword>
<evidence type="ECO:0000256" key="4">
    <source>
        <dbReference type="ARBA" id="ARBA00022824"/>
    </source>
</evidence>
<evidence type="ECO:0000256" key="7">
    <source>
        <dbReference type="ARBA" id="ARBA00023157"/>
    </source>
</evidence>
<feature type="domain" description="Thioredoxin" evidence="10">
    <location>
        <begin position="25"/>
        <end position="59"/>
    </location>
</feature>
<organism evidence="11 12">
    <name type="scientific">Rhinopithecus bieti</name>
    <name type="common">Black snub-nosed monkey</name>
    <name type="synonym">Pygathrix bieti</name>
    <dbReference type="NCBI Taxonomy" id="61621"/>
    <lineage>
        <taxon>Eukaryota</taxon>
        <taxon>Metazoa</taxon>
        <taxon>Chordata</taxon>
        <taxon>Craniata</taxon>
        <taxon>Vertebrata</taxon>
        <taxon>Euteleostomi</taxon>
        <taxon>Mammalia</taxon>
        <taxon>Eutheria</taxon>
        <taxon>Euarchontoglires</taxon>
        <taxon>Primates</taxon>
        <taxon>Haplorrhini</taxon>
        <taxon>Catarrhini</taxon>
        <taxon>Cercopithecidae</taxon>
        <taxon>Colobinae</taxon>
        <taxon>Rhinopithecus</taxon>
    </lineage>
</organism>
<comment type="subcellular location">
    <subcellularLocation>
        <location evidence="1">Endoplasmic reticulum membrane</location>
        <topology evidence="1">Single-pass membrane protein</topology>
    </subcellularLocation>
</comment>
<dbReference type="InterPro" id="IPR036249">
    <property type="entry name" value="Thioredoxin-like_sf"/>
</dbReference>